<organism evidence="2">
    <name type="scientific">marine metagenome</name>
    <dbReference type="NCBI Taxonomy" id="408172"/>
    <lineage>
        <taxon>unclassified sequences</taxon>
        <taxon>metagenomes</taxon>
        <taxon>ecological metagenomes</taxon>
    </lineage>
</organism>
<feature type="non-terminal residue" evidence="2">
    <location>
        <position position="27"/>
    </location>
</feature>
<dbReference type="EMBL" id="UINC01053152">
    <property type="protein sequence ID" value="SVB69330.1"/>
    <property type="molecule type" value="Genomic_DNA"/>
</dbReference>
<evidence type="ECO:0000256" key="1">
    <source>
        <dbReference type="SAM" id="MobiDB-lite"/>
    </source>
</evidence>
<name>A0A382G273_9ZZZZ</name>
<dbReference type="AlphaFoldDB" id="A0A382G273"/>
<sequence length="27" mass="3181">MIKKQLVLNNMRENTRMDHYGQGNSTT</sequence>
<feature type="region of interest" description="Disordered" evidence="1">
    <location>
        <begin position="1"/>
        <end position="27"/>
    </location>
</feature>
<reference evidence="2" key="1">
    <citation type="submission" date="2018-05" db="EMBL/GenBank/DDBJ databases">
        <authorList>
            <person name="Lanie J.A."/>
            <person name="Ng W.-L."/>
            <person name="Kazmierczak K.M."/>
            <person name="Andrzejewski T.M."/>
            <person name="Davidsen T.M."/>
            <person name="Wayne K.J."/>
            <person name="Tettelin H."/>
            <person name="Glass J.I."/>
            <person name="Rusch D."/>
            <person name="Podicherti R."/>
            <person name="Tsui H.-C.T."/>
            <person name="Winkler M.E."/>
        </authorList>
    </citation>
    <scope>NUCLEOTIDE SEQUENCE</scope>
</reference>
<gene>
    <name evidence="2" type="ORF">METZ01_LOCUS222184</name>
</gene>
<protein>
    <submittedName>
        <fullName evidence="2">Uncharacterized protein</fullName>
    </submittedName>
</protein>
<accession>A0A382G273</accession>
<evidence type="ECO:0000313" key="2">
    <source>
        <dbReference type="EMBL" id="SVB69330.1"/>
    </source>
</evidence>
<proteinExistence type="predicted"/>